<gene>
    <name evidence="1" type="ORF">EYF80_002808</name>
</gene>
<dbReference type="AlphaFoldDB" id="A0A4Z2JBA8"/>
<sequence length="96" mass="10499">MKEPVMGKHERGAAHVCLRQYSACISGSNSLSLLPHSKPAQRNNLQQISPHLLQQGIPSLQRCLATPPLIQRQGMDPSTLFNTKRASLPVYEPASA</sequence>
<reference evidence="1 2" key="1">
    <citation type="submission" date="2019-03" db="EMBL/GenBank/DDBJ databases">
        <title>First draft genome of Liparis tanakae, snailfish: a comprehensive survey of snailfish specific genes.</title>
        <authorList>
            <person name="Kim W."/>
            <person name="Song I."/>
            <person name="Jeong J.-H."/>
            <person name="Kim D."/>
            <person name="Kim S."/>
            <person name="Ryu S."/>
            <person name="Song J.Y."/>
            <person name="Lee S.K."/>
        </authorList>
    </citation>
    <scope>NUCLEOTIDE SEQUENCE [LARGE SCALE GENOMIC DNA]</scope>
    <source>
        <tissue evidence="1">Muscle</tissue>
    </source>
</reference>
<evidence type="ECO:0000313" key="1">
    <source>
        <dbReference type="EMBL" id="TNN87053.1"/>
    </source>
</evidence>
<accession>A0A4Z2JBA8</accession>
<dbReference type="Proteomes" id="UP000314294">
    <property type="component" value="Unassembled WGS sequence"/>
</dbReference>
<protein>
    <submittedName>
        <fullName evidence="1">Uncharacterized protein</fullName>
    </submittedName>
</protein>
<organism evidence="1 2">
    <name type="scientific">Liparis tanakae</name>
    <name type="common">Tanaka's snailfish</name>
    <dbReference type="NCBI Taxonomy" id="230148"/>
    <lineage>
        <taxon>Eukaryota</taxon>
        <taxon>Metazoa</taxon>
        <taxon>Chordata</taxon>
        <taxon>Craniata</taxon>
        <taxon>Vertebrata</taxon>
        <taxon>Euteleostomi</taxon>
        <taxon>Actinopterygii</taxon>
        <taxon>Neopterygii</taxon>
        <taxon>Teleostei</taxon>
        <taxon>Neoteleostei</taxon>
        <taxon>Acanthomorphata</taxon>
        <taxon>Eupercaria</taxon>
        <taxon>Perciformes</taxon>
        <taxon>Cottioidei</taxon>
        <taxon>Cottales</taxon>
        <taxon>Liparidae</taxon>
        <taxon>Liparis</taxon>
    </lineage>
</organism>
<dbReference type="EMBL" id="SRLO01000012">
    <property type="protein sequence ID" value="TNN87053.1"/>
    <property type="molecule type" value="Genomic_DNA"/>
</dbReference>
<proteinExistence type="predicted"/>
<keyword evidence="2" id="KW-1185">Reference proteome</keyword>
<comment type="caution">
    <text evidence="1">The sequence shown here is derived from an EMBL/GenBank/DDBJ whole genome shotgun (WGS) entry which is preliminary data.</text>
</comment>
<evidence type="ECO:0000313" key="2">
    <source>
        <dbReference type="Proteomes" id="UP000314294"/>
    </source>
</evidence>
<name>A0A4Z2JBA8_9TELE</name>